<dbReference type="InterPro" id="IPR006059">
    <property type="entry name" value="SBP"/>
</dbReference>
<proteinExistence type="predicted"/>
<sequence>MEAQTRTTVAGALTAAVLLGSGGMPVTSAHAQDRLVVAGYGGSSEAIFRTQILAPFAAQHHLQIDYVAGPSASNLARLQAERHQPAIDLAVLDDGPMQQAVTLGLCQPTAPAPVMHDLYDIATRYGDGKAVGIGVVATGLAYNTAAFAQHRWPAPTSWTDLANPLYRGHVLVPSIINTYGLQTLLALARQGGGGAQNIEPGFAFLSGRVAPNVLTFETSSGKISELLQTGEVVLGVWGNGRTQALARTGFPVAFVTPREGAQALITSACVVAGSQHVALAQALLQELLSPRVQAVLAARAGWGPVNHTVRLDPAVARTVVYGDAAMAALVPVDWETVNPARVAWTQRWMREVER</sequence>
<reference evidence="2 3" key="1">
    <citation type="submission" date="2016-10" db="EMBL/GenBank/DDBJ databases">
        <authorList>
            <person name="de Groot N.N."/>
        </authorList>
    </citation>
    <scope>NUCLEOTIDE SEQUENCE [LARGE SCALE GENOMIC DNA]</scope>
    <source>
        <strain evidence="2 3">LMG 27731</strain>
    </source>
</reference>
<dbReference type="GO" id="GO:0030975">
    <property type="term" value="F:thiamine binding"/>
    <property type="evidence" value="ECO:0007669"/>
    <property type="project" value="TreeGrafter"/>
</dbReference>
<protein>
    <submittedName>
        <fullName evidence="2">Putative spermidine/putrescine transport system substrate-binding protein</fullName>
    </submittedName>
</protein>
<evidence type="ECO:0000256" key="1">
    <source>
        <dbReference type="ARBA" id="ARBA00022729"/>
    </source>
</evidence>
<dbReference type="SUPFAM" id="SSF53850">
    <property type="entry name" value="Periplasmic binding protein-like II"/>
    <property type="match status" value="1"/>
</dbReference>
<dbReference type="Pfam" id="PF13416">
    <property type="entry name" value="SBP_bac_8"/>
    <property type="match status" value="1"/>
</dbReference>
<name>A0A1I7AAB3_9BURK</name>
<dbReference type="PANTHER" id="PTHR30006">
    <property type="entry name" value="THIAMINE-BINDING PERIPLASMIC PROTEIN-RELATED"/>
    <property type="match status" value="1"/>
</dbReference>
<organism evidence="2 3">
    <name type="scientific">Paraburkholderia aspalathi</name>
    <dbReference type="NCBI Taxonomy" id="1324617"/>
    <lineage>
        <taxon>Bacteria</taxon>
        <taxon>Pseudomonadati</taxon>
        <taxon>Pseudomonadota</taxon>
        <taxon>Betaproteobacteria</taxon>
        <taxon>Burkholderiales</taxon>
        <taxon>Burkholderiaceae</taxon>
        <taxon>Paraburkholderia</taxon>
    </lineage>
</organism>
<dbReference type="PANTHER" id="PTHR30006:SF2">
    <property type="entry name" value="ABC TRANSPORTER SUBSTRATE-BINDING PROTEIN"/>
    <property type="match status" value="1"/>
</dbReference>
<evidence type="ECO:0000313" key="2">
    <source>
        <dbReference type="EMBL" id="SFT71905.1"/>
    </source>
</evidence>
<dbReference type="GO" id="GO:0030976">
    <property type="term" value="F:thiamine pyrophosphate binding"/>
    <property type="evidence" value="ECO:0007669"/>
    <property type="project" value="TreeGrafter"/>
</dbReference>
<dbReference type="RefSeq" id="WP_093633437.1">
    <property type="nucleotide sequence ID" value="NZ_FPBH01000003.1"/>
</dbReference>
<dbReference type="OrthoDB" id="305758at2"/>
<dbReference type="EMBL" id="FPBH01000003">
    <property type="protein sequence ID" value="SFT71905.1"/>
    <property type="molecule type" value="Genomic_DNA"/>
</dbReference>
<dbReference type="CDD" id="cd13589">
    <property type="entry name" value="PBP2_polyamine_RpCGA009"/>
    <property type="match status" value="1"/>
</dbReference>
<keyword evidence="1" id="KW-0732">Signal</keyword>
<evidence type="ECO:0000313" key="3">
    <source>
        <dbReference type="Proteomes" id="UP000198844"/>
    </source>
</evidence>
<dbReference type="Gene3D" id="3.40.190.10">
    <property type="entry name" value="Periplasmic binding protein-like II"/>
    <property type="match status" value="2"/>
</dbReference>
<dbReference type="GO" id="GO:0030288">
    <property type="term" value="C:outer membrane-bounded periplasmic space"/>
    <property type="evidence" value="ECO:0007669"/>
    <property type="project" value="TreeGrafter"/>
</dbReference>
<accession>A0A1I7AAB3</accession>
<gene>
    <name evidence="2" type="ORF">SAMN05192563_1003217</name>
</gene>
<dbReference type="AlphaFoldDB" id="A0A1I7AAB3"/>
<dbReference type="Proteomes" id="UP000198844">
    <property type="component" value="Unassembled WGS sequence"/>
</dbReference>
<dbReference type="GO" id="GO:0015888">
    <property type="term" value="P:thiamine transport"/>
    <property type="evidence" value="ECO:0007669"/>
    <property type="project" value="TreeGrafter"/>
</dbReference>